<dbReference type="Pfam" id="PF03099">
    <property type="entry name" value="BPL_LplA_LipB"/>
    <property type="match status" value="1"/>
</dbReference>
<evidence type="ECO:0000313" key="4">
    <source>
        <dbReference type="Proteomes" id="UP000524450"/>
    </source>
</evidence>
<dbReference type="InterPro" id="IPR004408">
    <property type="entry name" value="Biotin_CoA_COase_ligase"/>
</dbReference>
<dbReference type="SUPFAM" id="SSF55681">
    <property type="entry name" value="Class II aaRS and biotin synthetases"/>
    <property type="match status" value="1"/>
</dbReference>
<keyword evidence="1 3" id="KW-0436">Ligase</keyword>
<name>A0A840FZK2_9BURK</name>
<dbReference type="InterPro" id="IPR004143">
    <property type="entry name" value="BPL_LPL_catalytic"/>
</dbReference>
<dbReference type="EC" id="6.3.4.15" evidence="3"/>
<protein>
    <submittedName>
        <fullName evidence="3">BirA family biotin operon repressor/biotin-[acetyl-CoA-carboxylase] ligase</fullName>
        <ecNumber evidence="3">6.3.4.15</ecNumber>
    </submittedName>
</protein>
<dbReference type="GO" id="GO:0005737">
    <property type="term" value="C:cytoplasm"/>
    <property type="evidence" value="ECO:0007669"/>
    <property type="project" value="TreeGrafter"/>
</dbReference>
<evidence type="ECO:0000256" key="1">
    <source>
        <dbReference type="ARBA" id="ARBA00022598"/>
    </source>
</evidence>
<proteinExistence type="predicted"/>
<evidence type="ECO:0000313" key="3">
    <source>
        <dbReference type="EMBL" id="MBB4222561.1"/>
    </source>
</evidence>
<dbReference type="InterPro" id="IPR045864">
    <property type="entry name" value="aa-tRNA-synth_II/BPL/LPL"/>
</dbReference>
<comment type="caution">
    <text evidence="3">The sequence shown here is derived from an EMBL/GenBank/DDBJ whole genome shotgun (WGS) entry which is preliminary data.</text>
</comment>
<sequence>MDSSSTADWFQDRIAASVAPLLPGFAVEAVAEVDSTNTELMRRARAGRVEPVLLVAERQTAGRGRLGRPWQSGAQQDAAVSLTFSLGMPLAPADWSGLSLAAGVAVAEGLDPSGAHKIGLKWPNDIWVDDRKLVGILIETALPSDGGPDASRYVVIGIGINIGAREGDGMRTPPAWLHQWRPGASAPEVLAELAEPLVRTVLDFEARGFAPFAERFAARDVLRGREVALSDGTAGLCEGVAWGGELQVRTDAGLQLISSDEVSVRPRGMPF</sequence>
<organism evidence="3 4">
    <name type="scientific">Variovorax guangxiensis</name>
    <dbReference type="NCBI Taxonomy" id="1775474"/>
    <lineage>
        <taxon>Bacteria</taxon>
        <taxon>Pseudomonadati</taxon>
        <taxon>Pseudomonadota</taxon>
        <taxon>Betaproteobacteria</taxon>
        <taxon>Burkholderiales</taxon>
        <taxon>Comamonadaceae</taxon>
        <taxon>Variovorax</taxon>
    </lineage>
</organism>
<dbReference type="EMBL" id="JACIFZ010000003">
    <property type="protein sequence ID" value="MBB4222561.1"/>
    <property type="molecule type" value="Genomic_DNA"/>
</dbReference>
<gene>
    <name evidence="3" type="ORF">GGD71_003341</name>
</gene>
<reference evidence="3 4" key="1">
    <citation type="submission" date="2020-08" db="EMBL/GenBank/DDBJ databases">
        <title>Genomic Encyclopedia of Type Strains, Phase IV (KMG-V): Genome sequencing to study the core and pangenomes of soil and plant-associated prokaryotes.</title>
        <authorList>
            <person name="Whitman W."/>
        </authorList>
    </citation>
    <scope>NUCLEOTIDE SEQUENCE [LARGE SCALE GENOMIC DNA]</scope>
    <source>
        <strain evidence="3 4">34/80</strain>
    </source>
</reference>
<dbReference type="Proteomes" id="UP000524450">
    <property type="component" value="Unassembled WGS sequence"/>
</dbReference>
<dbReference type="CDD" id="cd16442">
    <property type="entry name" value="BPL"/>
    <property type="match status" value="1"/>
</dbReference>
<dbReference type="PROSITE" id="PS51733">
    <property type="entry name" value="BPL_LPL_CATALYTIC"/>
    <property type="match status" value="1"/>
</dbReference>
<evidence type="ECO:0000259" key="2">
    <source>
        <dbReference type="PROSITE" id="PS51733"/>
    </source>
</evidence>
<dbReference type="Gene3D" id="3.30.930.10">
    <property type="entry name" value="Bira Bifunctional Protein, Domain 2"/>
    <property type="match status" value="1"/>
</dbReference>
<dbReference type="PANTHER" id="PTHR12835:SF5">
    <property type="entry name" value="BIOTIN--PROTEIN LIGASE"/>
    <property type="match status" value="1"/>
</dbReference>
<dbReference type="PANTHER" id="PTHR12835">
    <property type="entry name" value="BIOTIN PROTEIN LIGASE"/>
    <property type="match status" value="1"/>
</dbReference>
<dbReference type="AlphaFoldDB" id="A0A840FZK2"/>
<dbReference type="RefSeq" id="WP_184639284.1">
    <property type="nucleotide sequence ID" value="NZ_JACIFZ010000003.1"/>
</dbReference>
<accession>A0A840FZK2</accession>
<dbReference type="NCBIfam" id="TIGR00121">
    <property type="entry name" value="birA_ligase"/>
    <property type="match status" value="1"/>
</dbReference>
<dbReference type="GO" id="GO:0004077">
    <property type="term" value="F:biotin--[biotin carboxyl-carrier protein] ligase activity"/>
    <property type="evidence" value="ECO:0007669"/>
    <property type="project" value="UniProtKB-EC"/>
</dbReference>
<feature type="domain" description="BPL/LPL catalytic" evidence="2">
    <location>
        <begin position="26"/>
        <end position="205"/>
    </location>
</feature>